<keyword evidence="5" id="KW-1185">Reference proteome</keyword>
<evidence type="ECO:0000256" key="2">
    <source>
        <dbReference type="RuleBase" id="RU363116"/>
    </source>
</evidence>
<comment type="cofactor">
    <cofactor evidence="2">
        <name>Ca(2+)</name>
        <dbReference type="ChEBI" id="CHEBI:29108"/>
    </cofactor>
</comment>
<evidence type="ECO:0000313" key="5">
    <source>
        <dbReference type="Proteomes" id="UP001303046"/>
    </source>
</evidence>
<dbReference type="Proteomes" id="UP001303046">
    <property type="component" value="Unassembled WGS sequence"/>
</dbReference>
<dbReference type="Pfam" id="PF03803">
    <property type="entry name" value="Scramblase"/>
    <property type="match status" value="1"/>
</dbReference>
<dbReference type="InterPro" id="IPR005552">
    <property type="entry name" value="Scramblase"/>
</dbReference>
<accession>A0ABR1BMM7</accession>
<dbReference type="PANTHER" id="PTHR23248">
    <property type="entry name" value="PHOSPHOLIPID SCRAMBLASE-RELATED"/>
    <property type="match status" value="1"/>
</dbReference>
<keyword evidence="2" id="KW-0449">Lipoprotein</keyword>
<dbReference type="EMBL" id="JAVFWL010000001">
    <property type="protein sequence ID" value="KAK6726363.1"/>
    <property type="molecule type" value="Genomic_DNA"/>
</dbReference>
<comment type="function">
    <text evidence="2">May mediate accelerated ATP-independent bidirectional transbilayer migration of phospholipids upon binding calcium ions that results in a loss of phospholipid asymmetry in the plasma membrane.</text>
</comment>
<feature type="region of interest" description="Disordered" evidence="3">
    <location>
        <begin position="1"/>
        <end position="34"/>
    </location>
</feature>
<comment type="similarity">
    <text evidence="1 2">Belongs to the phospholipid scramblase family.</text>
</comment>
<evidence type="ECO:0000256" key="3">
    <source>
        <dbReference type="SAM" id="MobiDB-lite"/>
    </source>
</evidence>
<keyword evidence="2" id="KW-0106">Calcium</keyword>
<evidence type="ECO:0000256" key="1">
    <source>
        <dbReference type="ARBA" id="ARBA00005350"/>
    </source>
</evidence>
<feature type="compositionally biased region" description="Polar residues" evidence="3">
    <location>
        <begin position="10"/>
        <end position="22"/>
    </location>
</feature>
<organism evidence="4 5">
    <name type="scientific">Necator americanus</name>
    <name type="common">Human hookworm</name>
    <dbReference type="NCBI Taxonomy" id="51031"/>
    <lineage>
        <taxon>Eukaryota</taxon>
        <taxon>Metazoa</taxon>
        <taxon>Ecdysozoa</taxon>
        <taxon>Nematoda</taxon>
        <taxon>Chromadorea</taxon>
        <taxon>Rhabditida</taxon>
        <taxon>Rhabditina</taxon>
        <taxon>Rhabditomorpha</taxon>
        <taxon>Strongyloidea</taxon>
        <taxon>Ancylostomatidae</taxon>
        <taxon>Bunostominae</taxon>
        <taxon>Necator</taxon>
    </lineage>
</organism>
<comment type="caution">
    <text evidence="4">The sequence shown here is derived from an EMBL/GenBank/DDBJ whole genome shotgun (WGS) entry which is preliminary data.</text>
</comment>
<proteinExistence type="inferred from homology"/>
<name>A0ABR1BMM7_NECAM</name>
<feature type="compositionally biased region" description="Basic and acidic residues" evidence="3">
    <location>
        <begin position="25"/>
        <end position="34"/>
    </location>
</feature>
<keyword evidence="2" id="KW-0564">Palmitate</keyword>
<protein>
    <recommendedName>
        <fullName evidence="2">Phospholipid scramblase</fullName>
    </recommendedName>
</protein>
<reference evidence="4 5" key="1">
    <citation type="submission" date="2023-08" db="EMBL/GenBank/DDBJ databases">
        <title>A Necator americanus chromosomal reference genome.</title>
        <authorList>
            <person name="Ilik V."/>
            <person name="Petrzelkova K.J."/>
            <person name="Pardy F."/>
            <person name="Fuh T."/>
            <person name="Niatou-Singa F.S."/>
            <person name="Gouil Q."/>
            <person name="Baker L."/>
            <person name="Ritchie M.E."/>
            <person name="Jex A.R."/>
            <person name="Gazzola D."/>
            <person name="Li H."/>
            <person name="Toshio Fujiwara R."/>
            <person name="Zhan B."/>
            <person name="Aroian R.V."/>
            <person name="Pafco B."/>
            <person name="Schwarz E.M."/>
        </authorList>
    </citation>
    <scope>NUCLEOTIDE SEQUENCE [LARGE SCALE GENOMIC DNA]</scope>
    <source>
        <strain evidence="4 5">Aroian</strain>
        <tissue evidence="4">Whole animal</tissue>
    </source>
</reference>
<dbReference type="PANTHER" id="PTHR23248:SF9">
    <property type="entry name" value="PHOSPHOLIPID SCRAMBLASE"/>
    <property type="match status" value="1"/>
</dbReference>
<evidence type="ECO:0000313" key="4">
    <source>
        <dbReference type="EMBL" id="KAK6726363.1"/>
    </source>
</evidence>
<sequence>MFEESESSSFISTQPGPTTISGESEDVRRRSIRSRCDTSEKEGIEVLDTVTGLVVTQRVDLLEVFTSIDMNNRYDVRAPTGDQLFFAYEKSPCLIRCCMGKRHGFIMHVIDNNGKEILSIKRKCKFCCCISNEFAKLCACCNCCKEFISVESPPGNEIGSVDQTCGTKLKFDVFDGNERIANVVGPSYCGMGCCTCCSPRKVFTIHSNDGEQVGVIIKKFGGVFKELFTNADVFHVKYFFMQSTRFFSHRLHLPVPVDMSVQGKALLLSTVFLIDYVAFEDTN</sequence>
<gene>
    <name evidence="4" type="primary">Necator_chrI.g709</name>
    <name evidence="4" type="ORF">RB195_004587</name>
</gene>